<evidence type="ECO:0000259" key="2">
    <source>
        <dbReference type="Pfam" id="PF00156"/>
    </source>
</evidence>
<sequence length="250" mass="27134">MRAVQHLRAIGEGVLRFALPPRCPGCGVVTPGMHQFCLDCWAALDFLGPPHCARCGEPFELDPGADALCGACHADPPAFDAMRAAVAYGPIARALALKLKYGRRPGIAHTMASAMRRHLPQEGEWLLVPVPLHRWRIWRRGYNQSALMARAIARGTEHDLGLEALVRVKATPILRGLGRDGRARAVRGAFAVRDKAAVAGRSVLLVDDVYTTGATANACAKALRRAGAARIELLCWARVLRDDTDQDVPR</sequence>
<dbReference type="KEGG" id="rdi:CMV14_12200"/>
<protein>
    <submittedName>
        <fullName evidence="4">Amidophosphoribosyltransferase</fullName>
    </submittedName>
</protein>
<comment type="similarity">
    <text evidence="1">Belongs to the ComF/GntX family.</text>
</comment>
<accession>A0A2A4G1I5</accession>
<dbReference type="SUPFAM" id="SSF53271">
    <property type="entry name" value="PRTase-like"/>
    <property type="match status" value="1"/>
</dbReference>
<dbReference type="RefSeq" id="WP_066959152.1">
    <property type="nucleotide sequence ID" value="NZ_CP023449.1"/>
</dbReference>
<dbReference type="CDD" id="cd06223">
    <property type="entry name" value="PRTases_typeI"/>
    <property type="match status" value="1"/>
</dbReference>
<dbReference type="Gene3D" id="3.40.50.2020">
    <property type="match status" value="1"/>
</dbReference>
<dbReference type="Proteomes" id="UP000218934">
    <property type="component" value="Unassembled WGS sequence"/>
</dbReference>
<keyword evidence="4" id="KW-0328">Glycosyltransferase</keyword>
<keyword evidence="5" id="KW-1185">Reference proteome</keyword>
<dbReference type="OrthoDB" id="9779910at2"/>
<dbReference type="InterPro" id="IPR051910">
    <property type="entry name" value="ComF/GntX_DNA_util-trans"/>
</dbReference>
<dbReference type="PANTHER" id="PTHR47505:SF1">
    <property type="entry name" value="DNA UTILIZATION PROTEIN YHGH"/>
    <property type="match status" value="1"/>
</dbReference>
<dbReference type="Pfam" id="PF00156">
    <property type="entry name" value="Pribosyltran"/>
    <property type="match status" value="1"/>
</dbReference>
<feature type="domain" description="Double zinc ribbon" evidence="3">
    <location>
        <begin position="14"/>
        <end position="72"/>
    </location>
</feature>
<evidence type="ECO:0000313" key="4">
    <source>
        <dbReference type="EMBL" id="PCE44349.1"/>
    </source>
</evidence>
<keyword evidence="4" id="KW-0808">Transferase</keyword>
<organism evidence="4 5">
    <name type="scientific">Rhizorhabdus dicambivorans</name>
    <dbReference type="NCBI Taxonomy" id="1850238"/>
    <lineage>
        <taxon>Bacteria</taxon>
        <taxon>Pseudomonadati</taxon>
        <taxon>Pseudomonadota</taxon>
        <taxon>Alphaproteobacteria</taxon>
        <taxon>Sphingomonadales</taxon>
        <taxon>Sphingomonadaceae</taxon>
        <taxon>Rhizorhabdus</taxon>
    </lineage>
</organism>
<comment type="caution">
    <text evidence="4">The sequence shown here is derived from an EMBL/GenBank/DDBJ whole genome shotgun (WGS) entry which is preliminary data.</text>
</comment>
<dbReference type="Pfam" id="PF18912">
    <property type="entry name" value="DZR_2"/>
    <property type="match status" value="1"/>
</dbReference>
<evidence type="ECO:0000259" key="3">
    <source>
        <dbReference type="Pfam" id="PF18912"/>
    </source>
</evidence>
<evidence type="ECO:0000313" key="5">
    <source>
        <dbReference type="Proteomes" id="UP000218934"/>
    </source>
</evidence>
<dbReference type="InterPro" id="IPR000836">
    <property type="entry name" value="PRTase_dom"/>
</dbReference>
<dbReference type="PANTHER" id="PTHR47505">
    <property type="entry name" value="DNA UTILIZATION PROTEIN YHGH"/>
    <property type="match status" value="1"/>
</dbReference>
<reference evidence="4 5" key="1">
    <citation type="submission" date="2017-09" db="EMBL/GenBank/DDBJ databases">
        <title>The Catabolism of 3,6-Dichlorosalicylic acid is Initiated by the Cytochrome P450 Monooxygenase DsmABC in Rhizorhabdus dicambivorans Ndbn-20.</title>
        <authorList>
            <person name="Na L."/>
        </authorList>
    </citation>
    <scope>NUCLEOTIDE SEQUENCE [LARGE SCALE GENOMIC DNA]</scope>
    <source>
        <strain evidence="4 5">Ndbn-20m</strain>
    </source>
</reference>
<dbReference type="InterPro" id="IPR029057">
    <property type="entry name" value="PRTase-like"/>
</dbReference>
<evidence type="ECO:0000256" key="1">
    <source>
        <dbReference type="ARBA" id="ARBA00008007"/>
    </source>
</evidence>
<feature type="domain" description="Phosphoribosyltransferase" evidence="2">
    <location>
        <begin position="193"/>
        <end position="237"/>
    </location>
</feature>
<dbReference type="AlphaFoldDB" id="A0A2A4G1I5"/>
<name>A0A2A4G1I5_9SPHN</name>
<proteinExistence type="inferred from homology"/>
<dbReference type="EMBL" id="NWUF01000001">
    <property type="protein sequence ID" value="PCE44349.1"/>
    <property type="molecule type" value="Genomic_DNA"/>
</dbReference>
<dbReference type="InterPro" id="IPR044005">
    <property type="entry name" value="DZR_2"/>
</dbReference>
<gene>
    <name evidence="4" type="ORF">COO09_01585</name>
</gene>
<dbReference type="GO" id="GO:0016757">
    <property type="term" value="F:glycosyltransferase activity"/>
    <property type="evidence" value="ECO:0007669"/>
    <property type="project" value="UniProtKB-KW"/>
</dbReference>